<dbReference type="Pfam" id="PF09361">
    <property type="entry name" value="Phasin_2"/>
    <property type="match status" value="1"/>
</dbReference>
<proteinExistence type="predicted"/>
<evidence type="ECO:0000313" key="3">
    <source>
        <dbReference type="Proteomes" id="UP000005744"/>
    </source>
</evidence>
<dbReference type="EMBL" id="JH600070">
    <property type="protein sequence ID" value="EIJ41623.1"/>
    <property type="molecule type" value="Genomic_DNA"/>
</dbReference>
<protein>
    <submittedName>
        <fullName evidence="2">Phasin protein</fullName>
    </submittedName>
</protein>
<keyword evidence="3" id="KW-1185">Reference proteome</keyword>
<dbReference type="RefSeq" id="WP_002683711.1">
    <property type="nucleotide sequence ID" value="NZ_JH600070.1"/>
</dbReference>
<sequence>MQEQIQKWSELSNKAFATAKKFAAINHDLVVHLTQQQIELLGIYTEAGSQQLKSFGAAKDVESIVVAQSGLIESFSSRLFHNYRVTVELMLDVKGQFVDLTEKTFKEAIETYPVTIKN</sequence>
<dbReference type="HOGENOM" id="CLU_166619_0_0_6"/>
<evidence type="ECO:0000313" key="2">
    <source>
        <dbReference type="EMBL" id="EIJ41623.1"/>
    </source>
</evidence>
<dbReference type="AlphaFoldDB" id="I3CDD0"/>
<evidence type="ECO:0000259" key="1">
    <source>
        <dbReference type="Pfam" id="PF09361"/>
    </source>
</evidence>
<feature type="domain" description="Phasin" evidence="1">
    <location>
        <begin position="6"/>
        <end position="104"/>
    </location>
</feature>
<reference evidence="2 3" key="1">
    <citation type="submission" date="2011-11" db="EMBL/GenBank/DDBJ databases">
        <title>Improved High-Quality Draft sequence of Beggiatoa alba B18lD.</title>
        <authorList>
            <consortium name="US DOE Joint Genome Institute"/>
            <person name="Lucas S."/>
            <person name="Han J."/>
            <person name="Lapidus A."/>
            <person name="Cheng J.-F."/>
            <person name="Goodwin L."/>
            <person name="Pitluck S."/>
            <person name="Peters L."/>
            <person name="Mikhailova N."/>
            <person name="Held B."/>
            <person name="Detter J.C."/>
            <person name="Han C."/>
            <person name="Tapia R."/>
            <person name="Land M."/>
            <person name="Hauser L."/>
            <person name="Kyrpides N."/>
            <person name="Ivanova N."/>
            <person name="Pagani I."/>
            <person name="Samuel K."/>
            <person name="Teske A."/>
            <person name="Mueller J."/>
            <person name="Woyke T."/>
        </authorList>
    </citation>
    <scope>NUCLEOTIDE SEQUENCE [LARGE SCALE GENOMIC DNA]</scope>
    <source>
        <strain evidence="2 3">B18LD</strain>
    </source>
</reference>
<accession>I3CDD0</accession>
<organism evidence="2 3">
    <name type="scientific">Beggiatoa alba B18LD</name>
    <dbReference type="NCBI Taxonomy" id="395493"/>
    <lineage>
        <taxon>Bacteria</taxon>
        <taxon>Pseudomonadati</taxon>
        <taxon>Pseudomonadota</taxon>
        <taxon>Gammaproteobacteria</taxon>
        <taxon>Thiotrichales</taxon>
        <taxon>Thiotrichaceae</taxon>
        <taxon>Beggiatoa</taxon>
    </lineage>
</organism>
<dbReference type="InterPro" id="IPR018968">
    <property type="entry name" value="Phasin"/>
</dbReference>
<dbReference type="STRING" id="395493.BegalDRAFT_0711"/>
<dbReference type="Proteomes" id="UP000005744">
    <property type="component" value="Unassembled WGS sequence"/>
</dbReference>
<gene>
    <name evidence="2" type="ORF">BegalDRAFT_0711</name>
</gene>
<name>I3CDD0_9GAMM</name>
<dbReference type="eggNOG" id="ENOG5033E45">
    <property type="taxonomic scope" value="Bacteria"/>
</dbReference>
<dbReference type="OrthoDB" id="9915389at2"/>